<dbReference type="Proteomes" id="UP001479290">
    <property type="component" value="Unassembled WGS sequence"/>
</dbReference>
<sequence length="49" mass="5337">FEPARGDPNGFQVHRLNLSATTTSACGAHVLLAGCRRHRTQESFSHQSS</sequence>
<comment type="caution">
    <text evidence="1">The sequence shown here is derived from an EMBL/GenBank/DDBJ whole genome shotgun (WGS) entry which is preliminary data.</text>
</comment>
<name>A0AAW2AAE0_CULAL</name>
<evidence type="ECO:0000313" key="1">
    <source>
        <dbReference type="EMBL" id="KAK9969788.1"/>
    </source>
</evidence>
<feature type="non-terminal residue" evidence="1">
    <location>
        <position position="1"/>
    </location>
</feature>
<proteinExistence type="predicted"/>
<keyword evidence="2" id="KW-1185">Reference proteome</keyword>
<accession>A0AAW2AAE0</accession>
<protein>
    <submittedName>
        <fullName evidence="1">Uncharacterized protein</fullName>
    </submittedName>
</protein>
<reference evidence="1 2" key="1">
    <citation type="submission" date="2024-05" db="EMBL/GenBank/DDBJ databases">
        <title>A high-quality chromosomal-level genome assembly of Topmouth culter (Culter alburnus).</title>
        <authorList>
            <person name="Zhao H."/>
        </authorList>
    </citation>
    <scope>NUCLEOTIDE SEQUENCE [LARGE SCALE GENOMIC DNA]</scope>
    <source>
        <strain evidence="1">CATC2023</strain>
        <tissue evidence="1">Muscle</tissue>
    </source>
</reference>
<gene>
    <name evidence="1" type="ORF">ABG768_027935</name>
</gene>
<organism evidence="1 2">
    <name type="scientific">Culter alburnus</name>
    <name type="common">Topmouth culter</name>
    <dbReference type="NCBI Taxonomy" id="194366"/>
    <lineage>
        <taxon>Eukaryota</taxon>
        <taxon>Metazoa</taxon>
        <taxon>Chordata</taxon>
        <taxon>Craniata</taxon>
        <taxon>Vertebrata</taxon>
        <taxon>Euteleostomi</taxon>
        <taxon>Actinopterygii</taxon>
        <taxon>Neopterygii</taxon>
        <taxon>Teleostei</taxon>
        <taxon>Ostariophysi</taxon>
        <taxon>Cypriniformes</taxon>
        <taxon>Xenocyprididae</taxon>
        <taxon>Xenocypridinae</taxon>
        <taxon>Culter</taxon>
    </lineage>
</organism>
<evidence type="ECO:0000313" key="2">
    <source>
        <dbReference type="Proteomes" id="UP001479290"/>
    </source>
</evidence>
<dbReference type="AlphaFoldDB" id="A0AAW2AAE0"/>
<dbReference type="EMBL" id="JAWDJR010000009">
    <property type="protein sequence ID" value="KAK9969788.1"/>
    <property type="molecule type" value="Genomic_DNA"/>
</dbReference>